<dbReference type="Proteomes" id="UP000298652">
    <property type="component" value="Chromosome 7"/>
</dbReference>
<dbReference type="InterPro" id="IPR027443">
    <property type="entry name" value="IPNS-like_sf"/>
</dbReference>
<dbReference type="Gene3D" id="2.60.120.330">
    <property type="entry name" value="B-lactam Antibiotic, Isopenicillin N Synthase, Chain"/>
    <property type="match status" value="1"/>
</dbReference>
<dbReference type="SUPFAM" id="SSF51197">
    <property type="entry name" value="Clavaminate synthase-like"/>
    <property type="match status" value="1"/>
</dbReference>
<dbReference type="AlphaFoldDB" id="A0A4V6D3P3"/>
<dbReference type="Pfam" id="PF14226">
    <property type="entry name" value="DIOX_N"/>
    <property type="match status" value="1"/>
</dbReference>
<dbReference type="InterPro" id="IPR044861">
    <property type="entry name" value="IPNS-like_FE2OG_OXY"/>
</dbReference>
<evidence type="ECO:0000313" key="9">
    <source>
        <dbReference type="Proteomes" id="UP000298652"/>
    </source>
</evidence>
<comment type="similarity">
    <text evidence="1 5">Belongs to the iron/ascorbate-dependent oxidoreductase family.</text>
</comment>
<evidence type="ECO:0000256" key="4">
    <source>
        <dbReference type="ARBA" id="ARBA00023004"/>
    </source>
</evidence>
<evidence type="ECO:0000256" key="3">
    <source>
        <dbReference type="ARBA" id="ARBA00023002"/>
    </source>
</evidence>
<organism evidence="8 9">
    <name type="scientific">Setaria viridis</name>
    <name type="common">Green bristlegrass</name>
    <name type="synonym">Setaria italica subsp. viridis</name>
    <dbReference type="NCBI Taxonomy" id="4556"/>
    <lineage>
        <taxon>Eukaryota</taxon>
        <taxon>Viridiplantae</taxon>
        <taxon>Streptophyta</taxon>
        <taxon>Embryophyta</taxon>
        <taxon>Tracheophyta</taxon>
        <taxon>Spermatophyta</taxon>
        <taxon>Magnoliopsida</taxon>
        <taxon>Liliopsida</taxon>
        <taxon>Poales</taxon>
        <taxon>Poaceae</taxon>
        <taxon>PACMAD clade</taxon>
        <taxon>Panicoideae</taxon>
        <taxon>Panicodae</taxon>
        <taxon>Paniceae</taxon>
        <taxon>Cenchrinae</taxon>
        <taxon>Setaria</taxon>
    </lineage>
</organism>
<evidence type="ECO:0000259" key="7">
    <source>
        <dbReference type="PROSITE" id="PS51471"/>
    </source>
</evidence>
<keyword evidence="2 5" id="KW-0479">Metal-binding</keyword>
<evidence type="ECO:0000256" key="5">
    <source>
        <dbReference type="RuleBase" id="RU003682"/>
    </source>
</evidence>
<dbReference type="GO" id="GO:0051213">
    <property type="term" value="F:dioxygenase activity"/>
    <property type="evidence" value="ECO:0007669"/>
    <property type="project" value="UniProtKB-ARBA"/>
</dbReference>
<gene>
    <name evidence="8" type="ORF">SEVIR_7G017200v2</name>
</gene>
<protein>
    <recommendedName>
        <fullName evidence="7">Fe2OG dioxygenase domain-containing protein</fullName>
    </recommendedName>
</protein>
<name>A0A4V6D3P3_SETVI</name>
<sequence length="462" mass="50090">MALSGSCCLMRIPRCTGKHSQNITSGQPDAHTSLVAAEQIRRAGGYTPSRPTNLFRATSIKQEQEPKCRTHSLSPVPALPPAATNAATRVTMSSAPAPSPATSAAVPYDRLAELRALDASFAGVRGLVASGATSVPRIFRVPNPEQPPPQQPGAPHHHQPTCIPTIDLSAADHDALVAAVRRAAAEWGLFLVTGHGVPAEVAAAALGAARAFHDADGGEGSEKARLYTRDPAKAVKYNCNFDLYESPVANWRDTLYLRLAPDPPADGEMPENCRDAFFDYARHTKRLLGTLYRLLSEALGLGPTYLTDIDCNKGQMILFHYYPPCPEPDLAIGTTRHSDTGFLTVLLQDDIGGLQVLHDDQWIDVPPTPGAFIVNVGDLMQMMSNDKFKSAEHRVVAKKAGPRVSIACFTSHSDSTRMYGPIKELLSDENPPLYRETLAKDYIAHYYTVGLGRKAAIYDFRL</sequence>
<keyword evidence="9" id="KW-1185">Reference proteome</keyword>
<evidence type="ECO:0000256" key="1">
    <source>
        <dbReference type="ARBA" id="ARBA00008056"/>
    </source>
</evidence>
<dbReference type="InterPro" id="IPR026992">
    <property type="entry name" value="DIOX_N"/>
</dbReference>
<evidence type="ECO:0000256" key="6">
    <source>
        <dbReference type="SAM" id="MobiDB-lite"/>
    </source>
</evidence>
<proteinExistence type="inferred from homology"/>
<keyword evidence="3 5" id="KW-0560">Oxidoreductase</keyword>
<dbReference type="PROSITE" id="PS51471">
    <property type="entry name" value="FE2OG_OXY"/>
    <property type="match status" value="1"/>
</dbReference>
<dbReference type="PANTHER" id="PTHR10209:SF872">
    <property type="entry name" value="FE2OG DIOXYGENASE DOMAIN-CONTAINING PROTEIN"/>
    <property type="match status" value="1"/>
</dbReference>
<dbReference type="GO" id="GO:0046872">
    <property type="term" value="F:metal ion binding"/>
    <property type="evidence" value="ECO:0007669"/>
    <property type="project" value="UniProtKB-KW"/>
</dbReference>
<evidence type="ECO:0000313" key="8">
    <source>
        <dbReference type="EMBL" id="TKW03336.1"/>
    </source>
</evidence>
<dbReference type="PANTHER" id="PTHR10209">
    <property type="entry name" value="OXIDOREDUCTASE, 2OG-FE II OXYGENASE FAMILY PROTEIN"/>
    <property type="match status" value="1"/>
</dbReference>
<keyword evidence="4 5" id="KW-0408">Iron</keyword>
<dbReference type="InterPro" id="IPR005123">
    <property type="entry name" value="Oxoglu/Fe-dep_dioxygenase_dom"/>
</dbReference>
<reference evidence="8" key="1">
    <citation type="submission" date="2019-03" db="EMBL/GenBank/DDBJ databases">
        <title>WGS assembly of Setaria viridis.</title>
        <authorList>
            <person name="Huang P."/>
            <person name="Jenkins J."/>
            <person name="Grimwood J."/>
            <person name="Barry K."/>
            <person name="Healey A."/>
            <person name="Mamidi S."/>
            <person name="Sreedasyam A."/>
            <person name="Shu S."/>
            <person name="Feldman M."/>
            <person name="Wu J."/>
            <person name="Yu Y."/>
            <person name="Chen C."/>
            <person name="Johnson J."/>
            <person name="Rokhsar D."/>
            <person name="Baxter I."/>
            <person name="Schmutz J."/>
            <person name="Brutnell T."/>
            <person name="Kellogg E."/>
        </authorList>
    </citation>
    <scope>NUCLEOTIDE SEQUENCE [LARGE SCALE GENOMIC DNA]</scope>
</reference>
<evidence type="ECO:0000256" key="2">
    <source>
        <dbReference type="ARBA" id="ARBA00022723"/>
    </source>
</evidence>
<dbReference type="Pfam" id="PF03171">
    <property type="entry name" value="2OG-FeII_Oxy"/>
    <property type="match status" value="1"/>
</dbReference>
<dbReference type="EMBL" id="CM016558">
    <property type="protein sequence ID" value="TKW03336.1"/>
    <property type="molecule type" value="Genomic_DNA"/>
</dbReference>
<dbReference type="OMA" id="HFILCHY"/>
<dbReference type="Gramene" id="TKW03336">
    <property type="protein sequence ID" value="TKW03336"/>
    <property type="gene ID" value="SEVIR_7G017200v2"/>
</dbReference>
<feature type="domain" description="Fe2OG dioxygenase" evidence="7">
    <location>
        <begin position="313"/>
        <end position="413"/>
    </location>
</feature>
<feature type="region of interest" description="Disordered" evidence="6">
    <location>
        <begin position="61"/>
        <end position="80"/>
    </location>
</feature>
<accession>A0A4V6D3P3</accession>
<dbReference type="FunFam" id="2.60.120.330:FF:000005">
    <property type="entry name" value="1-aminocyclopropane-1-carboxylate oxidase homolog 1"/>
    <property type="match status" value="1"/>
</dbReference>
<feature type="region of interest" description="Disordered" evidence="6">
    <location>
        <begin position="141"/>
        <end position="161"/>
    </location>
</feature>